<organism evidence="6">
    <name type="scientific">Chlorella variabilis</name>
    <name type="common">Green alga</name>
    <dbReference type="NCBI Taxonomy" id="554065"/>
    <lineage>
        <taxon>Eukaryota</taxon>
        <taxon>Viridiplantae</taxon>
        <taxon>Chlorophyta</taxon>
        <taxon>core chlorophytes</taxon>
        <taxon>Trebouxiophyceae</taxon>
        <taxon>Chlorellales</taxon>
        <taxon>Chlorellaceae</taxon>
        <taxon>Chlorella clade</taxon>
        <taxon>Chlorella</taxon>
    </lineage>
</organism>
<evidence type="ECO:0000256" key="2">
    <source>
        <dbReference type="PROSITE-ProRule" id="PRU00023"/>
    </source>
</evidence>
<dbReference type="SUPFAM" id="SSF50985">
    <property type="entry name" value="RCC1/BLIP-II"/>
    <property type="match status" value="1"/>
</dbReference>
<dbReference type="SUPFAM" id="SSF48403">
    <property type="entry name" value="Ankyrin repeat"/>
    <property type="match status" value="1"/>
</dbReference>
<feature type="compositionally biased region" description="Gly residues" evidence="4">
    <location>
        <begin position="1450"/>
        <end position="1460"/>
    </location>
</feature>
<proteinExistence type="predicted"/>
<dbReference type="SMART" id="SM00248">
    <property type="entry name" value="ANK"/>
    <property type="match status" value="2"/>
</dbReference>
<feature type="compositionally biased region" description="Polar residues" evidence="4">
    <location>
        <begin position="1266"/>
        <end position="1283"/>
    </location>
</feature>
<dbReference type="OrthoDB" id="1893551at2759"/>
<dbReference type="PROSITE" id="PS50012">
    <property type="entry name" value="RCC1_3"/>
    <property type="match status" value="4"/>
</dbReference>
<keyword evidence="2" id="KW-0040">ANK repeat</keyword>
<gene>
    <name evidence="5" type="ORF">CHLNCDRAFT_53105</name>
</gene>
<dbReference type="PROSITE" id="PS50297">
    <property type="entry name" value="ANK_REP_REGION"/>
    <property type="match status" value="1"/>
</dbReference>
<name>E1ZIB0_CHLVA</name>
<feature type="region of interest" description="Disordered" evidence="4">
    <location>
        <begin position="654"/>
        <end position="700"/>
    </location>
</feature>
<feature type="repeat" description="ANK" evidence="2">
    <location>
        <begin position="71"/>
        <end position="103"/>
    </location>
</feature>
<feature type="region of interest" description="Disordered" evidence="4">
    <location>
        <begin position="1245"/>
        <end position="1370"/>
    </location>
</feature>
<dbReference type="InterPro" id="IPR051625">
    <property type="entry name" value="Signaling_Regulatory_Domain"/>
</dbReference>
<feature type="repeat" description="RCC1" evidence="3">
    <location>
        <begin position="126"/>
        <end position="177"/>
    </location>
</feature>
<dbReference type="PANTHER" id="PTHR22872:SF2">
    <property type="entry name" value="INHIBITOR OF BRUTON TYROSINE KINASE"/>
    <property type="match status" value="1"/>
</dbReference>
<dbReference type="FunCoup" id="E1ZIB0">
    <property type="interactions" value="78"/>
</dbReference>
<feature type="region of interest" description="Disordered" evidence="4">
    <location>
        <begin position="1401"/>
        <end position="1467"/>
    </location>
</feature>
<protein>
    <submittedName>
        <fullName evidence="5">Uncharacterized protein</fullName>
    </submittedName>
</protein>
<evidence type="ECO:0000256" key="3">
    <source>
        <dbReference type="PROSITE-ProRule" id="PRU00235"/>
    </source>
</evidence>
<feature type="repeat" description="RCC1" evidence="3">
    <location>
        <begin position="236"/>
        <end position="285"/>
    </location>
</feature>
<accession>E1ZIB0</accession>
<dbReference type="Proteomes" id="UP000008141">
    <property type="component" value="Unassembled WGS sequence"/>
</dbReference>
<dbReference type="InterPro" id="IPR009091">
    <property type="entry name" value="RCC1/BLIP-II"/>
</dbReference>
<dbReference type="PROSITE" id="PS50088">
    <property type="entry name" value="ANK_REPEAT"/>
    <property type="match status" value="2"/>
</dbReference>
<dbReference type="InParanoid" id="E1ZIB0"/>
<dbReference type="Pfam" id="PF12796">
    <property type="entry name" value="Ank_2"/>
    <property type="match status" value="1"/>
</dbReference>
<feature type="compositionally biased region" description="Low complexity" evidence="4">
    <location>
        <begin position="1316"/>
        <end position="1347"/>
    </location>
</feature>
<sequence>MAESLLAAVRHCQDEAPVQSLLAAPHVQAEVNKLGPTGVNSLGLAVWRNHAGLVQALLEAGADPDMQDSESGWSALHRALHWGQLRIAAALLQANASLGLPDWRGRSPLDLLSAELKEYIEPGGDGDVFSWGNGSNYTLGTGSTDVQLHPARVESLHDQQVAAISAAKFHSAAVSVDGRLLTWGWGRGGRLGHPDAHIHSGEGAVIAPLVVSSLGRRAVAAVAAAKHHTVLCTTAGEVFTMGSNRHGQLGYAVDSQPTPRRVTSLRQRVVALAAANKHSVAVTAAGDVYTWGSNVLGQLGYGTSDSVSNAAPRLVEAMRGKAVVAAAAAKRHTLVLTASGEVYTWGHRGVSPRRVQLAGARDALSAEGAPITFHRGHADVARPVAAAICAGAAHSSALTSAGVVLTWRSADPALQVQEVGGTLAGKRVVSVAAGKYRTAVVSDEGDVYMWEGRSDYFPAEGRQPGSGSKKPSSGSATKARPIPGGAGGGGMRISLGGEAPLGSRYGAAECGTGSYGSHTRRPGSYIERFAREREASAVFGTSPAAAGAPGSSYGVSGSASRPELSFGSGTRPSRASDVFERVRPERVEGLKRAAAVAVGEKHSLAVQRWSAAQLEGMVAVPWLHPAPAAAASVAAAAADDDRWFQQAADADSLMDGGQLATPRGLEAEPSSADSPASMSPGRPSPVRPGPRRSRAAEAAGVPSLQRICEEEVARRLVDPRTCLPVLEYADVAGAEVLRAYCLAVAVCNLDAVLLEAGGAFEELAPHLLGELERLFKLRLAGAGASGSSAQAAGGAAAAAGALDPEPAGPAASEEGAAAEAGSKQRQEVPQPGSLLQPGRRPTAAAPWLGDEGVEVGGLWASGAGLGFQPMALAAGGSSFRDRSQADAEAATQRLLRTLQKKLQQIEHLEAKAAGGAALDPQQQAKVQQKPVIQSAAAALEGGMALDDVQSILRAAAAGREPEAALGLGSGGGSSNKAAGAAATAPASVGKQAKSRGKKGCHKPDAVAGDGSSSAAPVAAAASDAEPFLAAEASGSLLGSSPPSSSLVPAFGPAGSAAAPDEQPRTPAAATEPPSAPVGQVRSLVGFASCSASDGVGAAAQRQSGQQLPAGARPSGGGSSKPKSASKRKGGLSMFLRGELEQDAAAAEPAAGEGTGGGTPMPAPAWGAKAAAPAGAASLKQILDQEAAGMQQQGPAAKPPSAQRSTPGSGIKARAALDSPSAAAVAAAAAGGPLRMSLATFMHSSPMPAQRRDNASPPPAAWGGTAGSSPPSRQASFRAIQQEQEALLPATKAFGTSPPAVQRLAGGLPPWRPPQAPASSAGAAGPSASLLGASPSASGSLLGTSPSGRGASFLAAPVPQHSKWYVPEESRADLRKSLKSIQTEEEAMAVLAKQYGSDNVKIAGKPKAANPKPGMAPGPGPDLRRTSPGLPRPGGKQQGRQDSGSKAKQQDGGGKAGGGKQQDGHTCSGMMPAGSSWVHCSIRITVEQAVIGVAYDVFSIRQQRQLRDPL</sequence>
<dbReference type="OMA" id="LTWGWGR"/>
<feature type="repeat" description="RCC1" evidence="3">
    <location>
        <begin position="286"/>
        <end position="339"/>
    </location>
</feature>
<evidence type="ECO:0000256" key="4">
    <source>
        <dbReference type="SAM" id="MobiDB-lite"/>
    </source>
</evidence>
<keyword evidence="1" id="KW-0677">Repeat</keyword>
<feature type="region of interest" description="Disordered" evidence="4">
    <location>
        <begin position="1034"/>
        <end position="1079"/>
    </location>
</feature>
<keyword evidence="6" id="KW-1185">Reference proteome</keyword>
<dbReference type="KEGG" id="cvr:CHLNCDRAFT_53105"/>
<feature type="compositionally biased region" description="Low complexity" evidence="4">
    <location>
        <begin position="465"/>
        <end position="475"/>
    </location>
</feature>
<dbReference type="EMBL" id="GL433848">
    <property type="protein sequence ID" value="EFN54124.1"/>
    <property type="molecule type" value="Genomic_DNA"/>
</dbReference>
<dbReference type="Pfam" id="PF00415">
    <property type="entry name" value="RCC1"/>
    <property type="match status" value="4"/>
</dbReference>
<feature type="compositionally biased region" description="Low complexity" evidence="4">
    <location>
        <begin position="1163"/>
        <end position="1176"/>
    </location>
</feature>
<feature type="repeat" description="ANK" evidence="2">
    <location>
        <begin position="37"/>
        <end position="69"/>
    </location>
</feature>
<feature type="region of interest" description="Disordered" evidence="4">
    <location>
        <begin position="800"/>
        <end position="846"/>
    </location>
</feature>
<dbReference type="eggNOG" id="KOG1426">
    <property type="taxonomic scope" value="Eukaryota"/>
</dbReference>
<dbReference type="PANTHER" id="PTHR22872">
    <property type="entry name" value="BTK-BINDING PROTEIN-RELATED"/>
    <property type="match status" value="1"/>
</dbReference>
<dbReference type="InterPro" id="IPR036770">
    <property type="entry name" value="Ankyrin_rpt-contain_sf"/>
</dbReference>
<reference evidence="5 6" key="1">
    <citation type="journal article" date="2010" name="Plant Cell">
        <title>The Chlorella variabilis NC64A genome reveals adaptation to photosymbiosis, coevolution with viruses, and cryptic sex.</title>
        <authorList>
            <person name="Blanc G."/>
            <person name="Duncan G."/>
            <person name="Agarkova I."/>
            <person name="Borodovsky M."/>
            <person name="Gurnon J."/>
            <person name="Kuo A."/>
            <person name="Lindquist E."/>
            <person name="Lucas S."/>
            <person name="Pangilinan J."/>
            <person name="Polle J."/>
            <person name="Salamov A."/>
            <person name="Terry A."/>
            <person name="Yamada T."/>
            <person name="Dunigan D.D."/>
            <person name="Grigoriev I.V."/>
            <person name="Claverie J.M."/>
            <person name="Van Etten J.L."/>
        </authorList>
    </citation>
    <scope>NUCLEOTIDE SEQUENCE [LARGE SCALE GENOMIC DNA]</scope>
    <source>
        <strain evidence="5 6">NC64A</strain>
    </source>
</reference>
<dbReference type="PRINTS" id="PR00633">
    <property type="entry name" value="RCCNDNSATION"/>
</dbReference>
<dbReference type="STRING" id="554065.E1ZIB0"/>
<dbReference type="InterPro" id="IPR002110">
    <property type="entry name" value="Ankyrin_rpt"/>
</dbReference>
<evidence type="ECO:0000313" key="6">
    <source>
        <dbReference type="Proteomes" id="UP000008141"/>
    </source>
</evidence>
<dbReference type="RefSeq" id="XP_005846226.1">
    <property type="nucleotide sequence ID" value="XM_005846164.1"/>
</dbReference>
<evidence type="ECO:0000313" key="5">
    <source>
        <dbReference type="EMBL" id="EFN54124.1"/>
    </source>
</evidence>
<feature type="repeat" description="RCC1" evidence="3">
    <location>
        <begin position="178"/>
        <end position="235"/>
    </location>
</feature>
<feature type="region of interest" description="Disordered" evidence="4">
    <location>
        <begin position="1094"/>
        <end position="1217"/>
    </location>
</feature>
<feature type="compositionally biased region" description="Low complexity" evidence="4">
    <location>
        <begin position="974"/>
        <end position="989"/>
    </location>
</feature>
<evidence type="ECO:0000256" key="1">
    <source>
        <dbReference type="ARBA" id="ARBA00022737"/>
    </source>
</evidence>
<dbReference type="Gene3D" id="2.130.10.30">
    <property type="entry name" value="Regulator of chromosome condensation 1/beta-lactamase-inhibitor protein II"/>
    <property type="match status" value="2"/>
</dbReference>
<feature type="compositionally biased region" description="Low complexity" evidence="4">
    <location>
        <begin position="667"/>
        <end position="681"/>
    </location>
</feature>
<dbReference type="Gene3D" id="1.25.40.20">
    <property type="entry name" value="Ankyrin repeat-containing domain"/>
    <property type="match status" value="1"/>
</dbReference>
<dbReference type="GeneID" id="17353818"/>
<feature type="compositionally biased region" description="Low complexity" evidence="4">
    <location>
        <begin position="800"/>
        <end position="821"/>
    </location>
</feature>
<feature type="region of interest" description="Disordered" evidence="4">
    <location>
        <begin position="456"/>
        <end position="495"/>
    </location>
</feature>
<feature type="compositionally biased region" description="Low complexity" evidence="4">
    <location>
        <begin position="1034"/>
        <end position="1072"/>
    </location>
</feature>
<dbReference type="InterPro" id="IPR000408">
    <property type="entry name" value="Reg_chr_condens"/>
</dbReference>
<feature type="region of interest" description="Disordered" evidence="4">
    <location>
        <begin position="966"/>
        <end position="1012"/>
    </location>
</feature>